<dbReference type="EC" id="6.3.4.2" evidence="10"/>
<keyword evidence="15" id="KW-1185">Reference proteome</keyword>
<dbReference type="InterPro" id="IPR027417">
    <property type="entry name" value="P-loop_NTPase"/>
</dbReference>
<dbReference type="InterPro" id="IPR017456">
    <property type="entry name" value="CTP_synthase_N"/>
</dbReference>
<dbReference type="GO" id="GO:0044210">
    <property type="term" value="P:'de novo' CTP biosynthetic process"/>
    <property type="evidence" value="ECO:0007669"/>
    <property type="project" value="UniProtKB-UniRule"/>
</dbReference>
<comment type="function">
    <text evidence="8">Catalyzes the ATP-dependent amination of UTP to CTP with either L-glutamine or ammonia as the source of nitrogen. Constitutes the rate-limiting enzyme in the synthesis of cytosine nucleotides.</text>
</comment>
<feature type="region of interest" description="Disordered" evidence="11">
    <location>
        <begin position="137"/>
        <end position="185"/>
    </location>
</feature>
<evidence type="ECO:0000313" key="15">
    <source>
        <dbReference type="Proteomes" id="UP000694521"/>
    </source>
</evidence>
<dbReference type="InterPro" id="IPR004468">
    <property type="entry name" value="CTP_synthase"/>
</dbReference>
<feature type="compositionally biased region" description="Basic and acidic residues" evidence="11">
    <location>
        <begin position="940"/>
        <end position="951"/>
    </location>
</feature>
<dbReference type="Proteomes" id="UP000694521">
    <property type="component" value="Unplaced"/>
</dbReference>
<dbReference type="PANTHER" id="PTHR11550">
    <property type="entry name" value="CTP SYNTHASE"/>
    <property type="match status" value="1"/>
</dbReference>
<keyword evidence="7 10" id="KW-0665">Pyrimidine biosynthesis</keyword>
<feature type="compositionally biased region" description="Low complexity" evidence="11">
    <location>
        <begin position="143"/>
        <end position="184"/>
    </location>
</feature>
<evidence type="ECO:0000256" key="10">
    <source>
        <dbReference type="RuleBase" id="RU810713"/>
    </source>
</evidence>
<evidence type="ECO:0000256" key="6">
    <source>
        <dbReference type="ARBA" id="ARBA00022962"/>
    </source>
</evidence>
<reference evidence="14" key="1">
    <citation type="submission" date="2025-08" db="UniProtKB">
        <authorList>
            <consortium name="Ensembl"/>
        </authorList>
    </citation>
    <scope>IDENTIFICATION</scope>
</reference>
<sequence length="951" mass="103294">MSQKIRAPVRNTLPAEPCFGGVLLKNLQQQCRILAYSPTSQGISPPKSSKNHYFPRKDDKNAKAPLLQRQQDQRLSRPPLGTGRTGTLGPGGTGGEAGRWWRRVGVSPPAPGTAAGRHSLPSPLAWLRSASESAGSWLRTAPSSSSSSRCFRSSSSAGPPPSSAGSSSFSSPARSSPSQLPSPRNMAAGRLTAVNGSAPPANGRAPPAPSAYVTSGWAWPRGGAGLTTPAAAAVATPLPSPFHVRVRAPRVDAARKVTAVARGCACPGGGAPTAAPQRPPPAAAEGGWGEPPLWGGPVPVPVPVPPAGPCKSRPWGSLCLLRGSAGLPRAAGGLPSGASRHGELRGSVLTGRFPPRDLCSRADFPMKYILVTGGVISGIGKGIIASSIGTILKSCGLRVTAIKIDPYINIDAGTFSPYEHGEVFVLNDGGEVDLDLGNYERFLDINLYKDNNITTGKIYQHVINKERHGDYLGKTVQVVPHITDAVQEWVMNQAKVPVDDDRKEPQICVIELGGTIGDIEGMPFVEAFRQFQFKAKRENFCNIHVSLVPQPNATGEQKTKPTQNSVRALRGLGLSPDLIVCRSAKPIEMAVKEKISMFCHVEPEQVIFIHDVSSTYRVPILLEEQGIIKYFKQRLNLPIDDQPSDLLMKWRKMADRYERLLKVCSIALVGKYTKLSDCYASVFKALEHSALAINHKLDLMYIDSTELERSTEAENSVKYHQAWHKLCKADGILVPGGFGIRGTEGKLQAISWARTKKKPFLGVCLGMQLAVVEFARNCLNWKDANSTEFDPDTKNPVVIDMPEHNPGDMGGTMRLGKRRTVFKTQNSILRKLYGDEMFVEERHRHRYEVNPELTHSFEEKGLKFVGHDTEGNRMEIIELENHPYFVGVQFHPEFSSRPMKPSPPYLGLLLAATGTLNAYLQRGCKLSPSDSYSDLSDDSSPEKEFPNSETS</sequence>
<evidence type="ECO:0000259" key="12">
    <source>
        <dbReference type="Pfam" id="PF00117"/>
    </source>
</evidence>
<dbReference type="UniPathway" id="UPA00159">
    <property type="reaction ID" value="UER00277"/>
</dbReference>
<dbReference type="Pfam" id="PF00117">
    <property type="entry name" value="GATase"/>
    <property type="match status" value="1"/>
</dbReference>
<accession>A0A8B9DBQ6</accession>
<evidence type="ECO:0000256" key="5">
    <source>
        <dbReference type="ARBA" id="ARBA00022840"/>
    </source>
</evidence>
<keyword evidence="3 10" id="KW-0436">Ligase</keyword>
<dbReference type="HAMAP" id="MF_01227">
    <property type="entry name" value="PyrG"/>
    <property type="match status" value="1"/>
</dbReference>
<dbReference type="CDD" id="cd03113">
    <property type="entry name" value="CTPS_N"/>
    <property type="match status" value="1"/>
</dbReference>
<feature type="region of interest" description="Disordered" evidence="11">
    <location>
        <begin position="38"/>
        <end position="119"/>
    </location>
</feature>
<dbReference type="InterPro" id="IPR029062">
    <property type="entry name" value="Class_I_gatase-like"/>
</dbReference>
<dbReference type="InterPro" id="IPR017926">
    <property type="entry name" value="GATASE"/>
</dbReference>
<evidence type="ECO:0000256" key="2">
    <source>
        <dbReference type="ARBA" id="ARBA00007533"/>
    </source>
</evidence>
<evidence type="ECO:0000256" key="1">
    <source>
        <dbReference type="ARBA" id="ARBA00005171"/>
    </source>
</evidence>
<dbReference type="SUPFAM" id="SSF52317">
    <property type="entry name" value="Class I glutamine amidotransferase-like"/>
    <property type="match status" value="1"/>
</dbReference>
<dbReference type="Ensembl" id="ENSACDT00005004549.1">
    <property type="protein sequence ID" value="ENSACDP00005003765.1"/>
    <property type="gene ID" value="ENSACDG00005002728.1"/>
</dbReference>
<feature type="region of interest" description="Disordered" evidence="11">
    <location>
        <begin position="927"/>
        <end position="951"/>
    </location>
</feature>
<feature type="compositionally biased region" description="Gly residues" evidence="11">
    <location>
        <begin position="83"/>
        <end position="97"/>
    </location>
</feature>
<comment type="pathway">
    <text evidence="1 10">Pyrimidine metabolism; CTP biosynthesis via de novo pathway; CTP from UDP: step 2/2.</text>
</comment>
<feature type="domain" description="CTP synthase N-terminal" evidence="13">
    <location>
        <begin position="367"/>
        <end position="637"/>
    </location>
</feature>
<evidence type="ECO:0000256" key="9">
    <source>
        <dbReference type="ARBA" id="ARBA00047781"/>
    </source>
</evidence>
<dbReference type="InterPro" id="IPR033828">
    <property type="entry name" value="GATase1_CTP_Synthase"/>
</dbReference>
<dbReference type="GO" id="GO:0019856">
    <property type="term" value="P:pyrimidine nucleobase biosynthetic process"/>
    <property type="evidence" value="ECO:0007669"/>
    <property type="project" value="TreeGrafter"/>
</dbReference>
<evidence type="ECO:0000256" key="8">
    <source>
        <dbReference type="ARBA" id="ARBA00037348"/>
    </source>
</evidence>
<evidence type="ECO:0000256" key="4">
    <source>
        <dbReference type="ARBA" id="ARBA00022741"/>
    </source>
</evidence>
<dbReference type="GO" id="GO:0097268">
    <property type="term" value="C:cytoophidium"/>
    <property type="evidence" value="ECO:0007669"/>
    <property type="project" value="TreeGrafter"/>
</dbReference>
<dbReference type="Gene3D" id="3.40.50.880">
    <property type="match status" value="1"/>
</dbReference>
<keyword evidence="5 10" id="KW-0067">ATP-binding</keyword>
<protein>
    <recommendedName>
        <fullName evidence="10">CTP synthase</fullName>
        <ecNumber evidence="10">6.3.4.2</ecNumber>
    </recommendedName>
    <alternativeName>
        <fullName evidence="10">UTP--ammonia ligase</fullName>
    </alternativeName>
</protein>
<dbReference type="GO" id="GO:0003883">
    <property type="term" value="F:CTP synthase activity"/>
    <property type="evidence" value="ECO:0007669"/>
    <property type="project" value="UniProtKB-UniRule"/>
</dbReference>
<evidence type="ECO:0000256" key="7">
    <source>
        <dbReference type="ARBA" id="ARBA00022975"/>
    </source>
</evidence>
<dbReference type="SUPFAM" id="SSF52540">
    <property type="entry name" value="P-loop containing nucleoside triphosphate hydrolases"/>
    <property type="match status" value="1"/>
</dbReference>
<name>A0A8B9DBQ6_ANSCY</name>
<dbReference type="FunFam" id="3.40.50.880:FF:000005">
    <property type="entry name" value="CTP synthase"/>
    <property type="match status" value="1"/>
</dbReference>
<dbReference type="AlphaFoldDB" id="A0A8B9DBQ6"/>
<keyword evidence="6 10" id="KW-0315">Glutamine amidotransferase</keyword>
<keyword evidence="4 10" id="KW-0547">Nucleotide-binding</keyword>
<dbReference type="FunFam" id="3.40.50.300:FF:000207">
    <property type="entry name" value="CTP synthase"/>
    <property type="match status" value="1"/>
</dbReference>
<reference evidence="14" key="2">
    <citation type="submission" date="2025-09" db="UniProtKB">
        <authorList>
            <consortium name="Ensembl"/>
        </authorList>
    </citation>
    <scope>IDENTIFICATION</scope>
</reference>
<evidence type="ECO:0000259" key="13">
    <source>
        <dbReference type="Pfam" id="PF06418"/>
    </source>
</evidence>
<dbReference type="GO" id="GO:0042802">
    <property type="term" value="F:identical protein binding"/>
    <property type="evidence" value="ECO:0007669"/>
    <property type="project" value="TreeGrafter"/>
</dbReference>
<dbReference type="GO" id="GO:0005524">
    <property type="term" value="F:ATP binding"/>
    <property type="evidence" value="ECO:0007669"/>
    <property type="project" value="UniProtKB-KW"/>
</dbReference>
<evidence type="ECO:0000256" key="3">
    <source>
        <dbReference type="ARBA" id="ARBA00022598"/>
    </source>
</evidence>
<dbReference type="Gene3D" id="3.40.50.300">
    <property type="entry name" value="P-loop containing nucleotide triphosphate hydrolases"/>
    <property type="match status" value="1"/>
</dbReference>
<dbReference type="Pfam" id="PF06418">
    <property type="entry name" value="CTP_synth_N"/>
    <property type="match status" value="1"/>
</dbReference>
<evidence type="ECO:0000256" key="11">
    <source>
        <dbReference type="SAM" id="MobiDB-lite"/>
    </source>
</evidence>
<dbReference type="PANTHER" id="PTHR11550:SF2">
    <property type="entry name" value="CTP SYNTHASE 2"/>
    <property type="match status" value="1"/>
</dbReference>
<evidence type="ECO:0000313" key="14">
    <source>
        <dbReference type="Ensembl" id="ENSACDP00005003765.1"/>
    </source>
</evidence>
<dbReference type="NCBIfam" id="NF003792">
    <property type="entry name" value="PRK05380.1"/>
    <property type="match status" value="1"/>
</dbReference>
<dbReference type="PROSITE" id="PS51273">
    <property type="entry name" value="GATASE_TYPE_1"/>
    <property type="match status" value="1"/>
</dbReference>
<feature type="domain" description="Glutamine amidotransferase" evidence="12">
    <location>
        <begin position="675"/>
        <end position="904"/>
    </location>
</feature>
<feature type="compositionally biased region" description="Polar residues" evidence="11">
    <location>
        <begin position="38"/>
        <end position="48"/>
    </location>
</feature>
<proteinExistence type="inferred from homology"/>
<dbReference type="GO" id="GO:0005737">
    <property type="term" value="C:cytoplasm"/>
    <property type="evidence" value="ECO:0007669"/>
    <property type="project" value="TreeGrafter"/>
</dbReference>
<dbReference type="NCBIfam" id="TIGR00337">
    <property type="entry name" value="PyrG"/>
    <property type="match status" value="1"/>
</dbReference>
<organism evidence="14 15">
    <name type="scientific">Anser cygnoides</name>
    <name type="common">Swan goose</name>
    <dbReference type="NCBI Taxonomy" id="8845"/>
    <lineage>
        <taxon>Eukaryota</taxon>
        <taxon>Metazoa</taxon>
        <taxon>Chordata</taxon>
        <taxon>Craniata</taxon>
        <taxon>Vertebrata</taxon>
        <taxon>Euteleostomi</taxon>
        <taxon>Archelosauria</taxon>
        <taxon>Archosauria</taxon>
        <taxon>Dinosauria</taxon>
        <taxon>Saurischia</taxon>
        <taxon>Theropoda</taxon>
        <taxon>Coelurosauria</taxon>
        <taxon>Aves</taxon>
        <taxon>Neognathae</taxon>
        <taxon>Galloanserae</taxon>
        <taxon>Anseriformes</taxon>
        <taxon>Anatidae</taxon>
        <taxon>Anserinae</taxon>
        <taxon>Anser</taxon>
    </lineage>
</organism>
<comment type="similarity">
    <text evidence="2 10">Belongs to the CTP synthase family.</text>
</comment>
<dbReference type="CDD" id="cd01746">
    <property type="entry name" value="GATase1_CTP_Synthase"/>
    <property type="match status" value="1"/>
</dbReference>
<comment type="catalytic activity">
    <reaction evidence="9 10">
        <text>UTP + L-glutamine + ATP + H2O = CTP + L-glutamate + ADP + phosphate + 2 H(+)</text>
        <dbReference type="Rhea" id="RHEA:26426"/>
        <dbReference type="ChEBI" id="CHEBI:15377"/>
        <dbReference type="ChEBI" id="CHEBI:15378"/>
        <dbReference type="ChEBI" id="CHEBI:29985"/>
        <dbReference type="ChEBI" id="CHEBI:30616"/>
        <dbReference type="ChEBI" id="CHEBI:37563"/>
        <dbReference type="ChEBI" id="CHEBI:43474"/>
        <dbReference type="ChEBI" id="CHEBI:46398"/>
        <dbReference type="ChEBI" id="CHEBI:58359"/>
        <dbReference type="ChEBI" id="CHEBI:456216"/>
        <dbReference type="EC" id="6.3.4.2"/>
    </reaction>
</comment>